<comment type="caution">
    <text evidence="10">The sequence shown here is derived from an EMBL/GenBank/DDBJ whole genome shotgun (WGS) entry which is preliminary data.</text>
</comment>
<keyword evidence="4" id="KW-0677">Repeat</keyword>
<protein>
    <recommendedName>
        <fullName evidence="12">Lipoprotein</fullName>
    </recommendedName>
</protein>
<dbReference type="Proteomes" id="UP000004978">
    <property type="component" value="Unassembled WGS sequence"/>
</dbReference>
<dbReference type="NCBIfam" id="NF033817">
    <property type="entry name" value="Mplas_variab_LP"/>
    <property type="match status" value="1"/>
</dbReference>
<dbReference type="GO" id="GO:0005886">
    <property type="term" value="C:plasma membrane"/>
    <property type="evidence" value="ECO:0007669"/>
    <property type="project" value="UniProtKB-SubCell"/>
</dbReference>
<accession>F9UJ41</accession>
<evidence type="ECO:0000256" key="4">
    <source>
        <dbReference type="ARBA" id="ARBA00022737"/>
    </source>
</evidence>
<proteinExistence type="predicted"/>
<feature type="compositionally biased region" description="Polar residues" evidence="8">
    <location>
        <begin position="420"/>
        <end position="431"/>
    </location>
</feature>
<keyword evidence="6" id="KW-0564">Palmitate</keyword>
<evidence type="ECO:0000256" key="7">
    <source>
        <dbReference type="ARBA" id="ARBA00023288"/>
    </source>
</evidence>
<dbReference type="RefSeq" id="WP_006608307.1">
    <property type="nucleotide sequence ID" value="NZ_AFXA01000001.1"/>
</dbReference>
<evidence type="ECO:0000313" key="11">
    <source>
        <dbReference type="Proteomes" id="UP000004978"/>
    </source>
</evidence>
<feature type="chain" id="PRO_5003388719" description="Lipoprotein" evidence="9">
    <location>
        <begin position="25"/>
        <end position="479"/>
    </location>
</feature>
<evidence type="ECO:0000256" key="2">
    <source>
        <dbReference type="ARBA" id="ARBA00022475"/>
    </source>
</evidence>
<feature type="region of interest" description="Disordered" evidence="8">
    <location>
        <begin position="144"/>
        <end position="183"/>
    </location>
</feature>
<evidence type="ECO:0000256" key="1">
    <source>
        <dbReference type="ARBA" id="ARBA00004193"/>
    </source>
</evidence>
<sequence>MKSKKLFLGGLLLSATSLPLVAVACNNETDTKQKQAQLDLGTALTSANTLVEELTTSSIAVPTTLQTAIQESTTLLADQKATVDALVASKAKIDEEIAKVQALNAYKNKTAVQALKEKLTSLKTLTSELENYTFLSELKTETENLTTTTESKLSNDEELTTEKLSADSTALDSQKTKVEADAKYQNRKKYQPLVDSIQNSESYSETLTSLQTLTSDSDLGTKKEALTAAIESAKTNKDGDATKWESSTNELKAKLTETKTAVNAKQFDISSKITKTLDQALSDKVRAAATANSSKEENAENPYYIIYRYRDKQLVLINNKSYNSATEKDILYEVASDFPTQLLENEKQLINATDTTYVNDRQQTRLNSLISFSIENDKLVLTFKTAIYSNSGDHAIDEYSFIVKLALTAATPVASETEEPSTQPANGTQNPPAEGTGASTSENGSTSSTNTTTTTTEPAESTEAPMESTPAEPSAETQS</sequence>
<evidence type="ECO:0000256" key="9">
    <source>
        <dbReference type="SAM" id="SignalP"/>
    </source>
</evidence>
<dbReference type="InterPro" id="IPR049890">
    <property type="entry name" value="VlpA-F-like_signal"/>
</dbReference>
<evidence type="ECO:0000256" key="3">
    <source>
        <dbReference type="ARBA" id="ARBA00022729"/>
    </source>
</evidence>
<keyword evidence="7" id="KW-0449">Lipoprotein</keyword>
<comment type="subcellular location">
    <subcellularLocation>
        <location evidence="1">Cell membrane</location>
        <topology evidence="1">Lipid-anchor</topology>
    </subcellularLocation>
</comment>
<dbReference type="EMBL" id="AFXA01000001">
    <property type="protein sequence ID" value="EGV00604.1"/>
    <property type="molecule type" value="Genomic_DNA"/>
</dbReference>
<gene>
    <name evidence="10" type="ORF">MCSF7_00090</name>
</gene>
<feature type="compositionally biased region" description="Low complexity" evidence="8">
    <location>
        <begin position="434"/>
        <end position="465"/>
    </location>
</feature>
<evidence type="ECO:0000256" key="5">
    <source>
        <dbReference type="ARBA" id="ARBA00023136"/>
    </source>
</evidence>
<evidence type="ECO:0000313" key="10">
    <source>
        <dbReference type="EMBL" id="EGV00604.1"/>
    </source>
</evidence>
<evidence type="ECO:0008006" key="12">
    <source>
        <dbReference type="Google" id="ProtNLM"/>
    </source>
</evidence>
<keyword evidence="11" id="KW-1185">Reference proteome</keyword>
<keyword evidence="5" id="KW-0472">Membrane</keyword>
<evidence type="ECO:0000256" key="6">
    <source>
        <dbReference type="ARBA" id="ARBA00023139"/>
    </source>
</evidence>
<feature type="compositionally biased region" description="Basic and acidic residues" evidence="8">
    <location>
        <begin position="174"/>
        <end position="183"/>
    </location>
</feature>
<dbReference type="AlphaFoldDB" id="F9UJ41"/>
<dbReference type="PROSITE" id="PS51257">
    <property type="entry name" value="PROKAR_LIPOPROTEIN"/>
    <property type="match status" value="1"/>
</dbReference>
<feature type="signal peptide" evidence="9">
    <location>
        <begin position="1"/>
        <end position="24"/>
    </location>
</feature>
<keyword evidence="3 9" id="KW-0732">Signal</keyword>
<organism evidence="10 11">
    <name type="scientific">Mycoplasmopsis columbina SF7</name>
    <dbReference type="NCBI Taxonomy" id="1037410"/>
    <lineage>
        <taxon>Bacteria</taxon>
        <taxon>Bacillati</taxon>
        <taxon>Mycoplasmatota</taxon>
        <taxon>Mycoplasmoidales</taxon>
        <taxon>Metamycoplasmataceae</taxon>
        <taxon>Mycoplasmopsis</taxon>
    </lineage>
</organism>
<evidence type="ECO:0000256" key="8">
    <source>
        <dbReference type="SAM" id="MobiDB-lite"/>
    </source>
</evidence>
<name>F9UJ41_9BACT</name>
<feature type="region of interest" description="Disordered" evidence="8">
    <location>
        <begin position="414"/>
        <end position="479"/>
    </location>
</feature>
<reference evidence="10 11" key="1">
    <citation type="journal article" date="2013" name="Genome Announc.">
        <title>Genome Sequence of Mycoplasma columbinum Strain SF7.</title>
        <authorList>
            <person name="Guo Z."/>
            <person name="Xu X."/>
            <person name="Zheng Q."/>
            <person name="Li T."/>
            <person name="Kuang S."/>
            <person name="Zhang Z."/>
            <person name="Chen Y."/>
            <person name="Lu X."/>
            <person name="Zhou R."/>
            <person name="Bi D."/>
            <person name="Jin H."/>
        </authorList>
    </citation>
    <scope>NUCLEOTIDE SEQUENCE [LARGE SCALE GENOMIC DNA]</scope>
    <source>
        <strain evidence="10 11">SF7</strain>
    </source>
</reference>
<keyword evidence="2" id="KW-1003">Cell membrane</keyword>